<evidence type="ECO:0000313" key="2">
    <source>
        <dbReference type="Proteomes" id="UP000594014"/>
    </source>
</evidence>
<organism evidence="1 2">
    <name type="scientific">Anoxybacterium hadale</name>
    <dbReference type="NCBI Taxonomy" id="3408580"/>
    <lineage>
        <taxon>Bacteria</taxon>
        <taxon>Bacillati</taxon>
        <taxon>Bacillota</taxon>
        <taxon>Clostridia</taxon>
        <taxon>Peptostreptococcales</taxon>
        <taxon>Anaerovoracaceae</taxon>
        <taxon>Anoxybacterium</taxon>
    </lineage>
</organism>
<name>A0ACD1A799_9FIRM</name>
<proteinExistence type="predicted"/>
<keyword evidence="2" id="KW-1185">Reference proteome</keyword>
<accession>A0ACD1A799</accession>
<sequence length="197" mass="22177">MVKVFLNPSNQDYNDYVGGGNEEEYMNLIVDAMIPYLRASGIQFERSSPWESLTEVIERTNEEPFDYVLSLQSASAPPDLAEMLRGPEVYFYAFSHRGRAAAQLVESNLKAIYPQPNLVSSIPNKTSRILRDAPRPSVLVNVGYHDNATDAQWIRENIDTIARQLVLSISEYLGTPFVDIGETDLFGRRSLNKMGVL</sequence>
<protein>
    <submittedName>
        <fullName evidence="1">N-acetylmuramoyl-L-alanine amidase</fullName>
    </submittedName>
</protein>
<evidence type="ECO:0000313" key="1">
    <source>
        <dbReference type="EMBL" id="QOX62242.1"/>
    </source>
</evidence>
<gene>
    <name evidence="1" type="ORF">FRZ06_02160</name>
</gene>
<reference evidence="1" key="1">
    <citation type="submission" date="2019-08" db="EMBL/GenBank/DDBJ databases">
        <title>Genome sequence of Clostridiales bacterium MT110.</title>
        <authorList>
            <person name="Cao J."/>
        </authorList>
    </citation>
    <scope>NUCLEOTIDE SEQUENCE</scope>
    <source>
        <strain evidence="1">MT110</strain>
    </source>
</reference>
<dbReference type="Proteomes" id="UP000594014">
    <property type="component" value="Chromosome"/>
</dbReference>
<dbReference type="EMBL" id="CP042469">
    <property type="protein sequence ID" value="QOX62242.1"/>
    <property type="molecule type" value="Genomic_DNA"/>
</dbReference>